<feature type="signal peptide" evidence="1">
    <location>
        <begin position="1"/>
        <end position="22"/>
    </location>
</feature>
<reference evidence="3" key="1">
    <citation type="submission" date="2024-06" db="EMBL/GenBank/DDBJ databases">
        <title>Multi-omics analyses provide insights into the biosynthesis of the anticancer antibiotic pleurotin in Hohenbuehelia grisea.</title>
        <authorList>
            <person name="Weaver J.A."/>
            <person name="Alberti F."/>
        </authorList>
    </citation>
    <scope>NUCLEOTIDE SEQUENCE [LARGE SCALE GENOMIC DNA]</scope>
    <source>
        <strain evidence="3">T-177</strain>
    </source>
</reference>
<feature type="chain" id="PRO_5045870745" description="Glucose dehydrogenase" evidence="1">
    <location>
        <begin position="23"/>
        <end position="53"/>
    </location>
</feature>
<evidence type="ECO:0000313" key="2">
    <source>
        <dbReference type="EMBL" id="KAL0954150.1"/>
    </source>
</evidence>
<organism evidence="2 3">
    <name type="scientific">Hohenbuehelia grisea</name>
    <dbReference type="NCBI Taxonomy" id="104357"/>
    <lineage>
        <taxon>Eukaryota</taxon>
        <taxon>Fungi</taxon>
        <taxon>Dikarya</taxon>
        <taxon>Basidiomycota</taxon>
        <taxon>Agaricomycotina</taxon>
        <taxon>Agaricomycetes</taxon>
        <taxon>Agaricomycetidae</taxon>
        <taxon>Agaricales</taxon>
        <taxon>Pleurotineae</taxon>
        <taxon>Pleurotaceae</taxon>
        <taxon>Hohenbuehelia</taxon>
    </lineage>
</organism>
<evidence type="ECO:0008006" key="4">
    <source>
        <dbReference type="Google" id="ProtNLM"/>
    </source>
</evidence>
<comment type="caution">
    <text evidence="2">The sequence shown here is derived from an EMBL/GenBank/DDBJ whole genome shotgun (WGS) entry which is preliminary data.</text>
</comment>
<gene>
    <name evidence="2" type="ORF">HGRIS_005287</name>
</gene>
<dbReference type="InterPro" id="IPR036188">
    <property type="entry name" value="FAD/NAD-bd_sf"/>
</dbReference>
<keyword evidence="1" id="KW-0732">Signal</keyword>
<dbReference type="SUPFAM" id="SSF51905">
    <property type="entry name" value="FAD/NAD(P)-binding domain"/>
    <property type="match status" value="1"/>
</dbReference>
<dbReference type="EMBL" id="JASNQZ010000008">
    <property type="protein sequence ID" value="KAL0954150.1"/>
    <property type="molecule type" value="Genomic_DNA"/>
</dbReference>
<name>A0ABR3JFB0_9AGAR</name>
<evidence type="ECO:0000313" key="3">
    <source>
        <dbReference type="Proteomes" id="UP001556367"/>
    </source>
</evidence>
<keyword evidence="3" id="KW-1185">Reference proteome</keyword>
<protein>
    <recommendedName>
        <fullName evidence="4">Glucose dehydrogenase</fullName>
    </recommendedName>
</protein>
<proteinExistence type="predicted"/>
<sequence>MEALRLLKASILALALIPPILATIIDPKDLQKSYDFVVIGGGTAGNVIANRLT</sequence>
<dbReference type="Proteomes" id="UP001556367">
    <property type="component" value="Unassembled WGS sequence"/>
</dbReference>
<accession>A0ABR3JFB0</accession>
<dbReference type="Gene3D" id="3.50.50.60">
    <property type="entry name" value="FAD/NAD(P)-binding domain"/>
    <property type="match status" value="1"/>
</dbReference>
<evidence type="ECO:0000256" key="1">
    <source>
        <dbReference type="SAM" id="SignalP"/>
    </source>
</evidence>